<feature type="non-terminal residue" evidence="2">
    <location>
        <position position="1"/>
    </location>
</feature>
<comment type="caution">
    <text evidence="2">The sequence shown here is derived from an EMBL/GenBank/DDBJ whole genome shotgun (WGS) entry which is preliminary data.</text>
</comment>
<dbReference type="EMBL" id="BEZZ01029660">
    <property type="protein sequence ID" value="GCC39729.1"/>
    <property type="molecule type" value="Genomic_DNA"/>
</dbReference>
<dbReference type="OrthoDB" id="6159398at2759"/>
<keyword evidence="3" id="KW-1185">Reference proteome</keyword>
<dbReference type="InterPro" id="IPR013098">
    <property type="entry name" value="Ig_I-set"/>
</dbReference>
<evidence type="ECO:0000259" key="1">
    <source>
        <dbReference type="Pfam" id="PF07679"/>
    </source>
</evidence>
<name>A0A401TAS1_CHIPU</name>
<accession>A0A401TAS1</accession>
<dbReference type="Pfam" id="PF07679">
    <property type="entry name" value="I-set"/>
    <property type="match status" value="1"/>
</dbReference>
<dbReference type="Proteomes" id="UP000287033">
    <property type="component" value="Unassembled WGS sequence"/>
</dbReference>
<dbReference type="STRING" id="137246.A0A401TAS1"/>
<reference evidence="2 3" key="1">
    <citation type="journal article" date="2018" name="Nat. Ecol. Evol.">
        <title>Shark genomes provide insights into elasmobranch evolution and the origin of vertebrates.</title>
        <authorList>
            <person name="Hara Y"/>
            <person name="Yamaguchi K"/>
            <person name="Onimaru K"/>
            <person name="Kadota M"/>
            <person name="Koyanagi M"/>
            <person name="Keeley SD"/>
            <person name="Tatsumi K"/>
            <person name="Tanaka K"/>
            <person name="Motone F"/>
            <person name="Kageyama Y"/>
            <person name="Nozu R"/>
            <person name="Adachi N"/>
            <person name="Nishimura O"/>
            <person name="Nakagawa R"/>
            <person name="Tanegashima C"/>
            <person name="Kiyatake I"/>
            <person name="Matsumoto R"/>
            <person name="Murakumo K"/>
            <person name="Nishida K"/>
            <person name="Terakita A"/>
            <person name="Kuratani S"/>
            <person name="Sato K"/>
            <person name="Hyodo S Kuraku.S."/>
        </authorList>
    </citation>
    <scope>NUCLEOTIDE SEQUENCE [LARGE SCALE GENOMIC DNA]</scope>
</reference>
<evidence type="ECO:0000313" key="2">
    <source>
        <dbReference type="EMBL" id="GCC39729.1"/>
    </source>
</evidence>
<evidence type="ECO:0000313" key="3">
    <source>
        <dbReference type="Proteomes" id="UP000287033"/>
    </source>
</evidence>
<protein>
    <recommendedName>
        <fullName evidence="1">Immunoglobulin I-set domain-containing protein</fullName>
    </recommendedName>
</protein>
<gene>
    <name evidence="2" type="ORF">chiPu_0023932</name>
</gene>
<dbReference type="SUPFAM" id="SSF48726">
    <property type="entry name" value="Immunoglobulin"/>
    <property type="match status" value="1"/>
</dbReference>
<dbReference type="AlphaFoldDB" id="A0A401TAS1"/>
<proteinExistence type="predicted"/>
<feature type="domain" description="Immunoglobulin I-set" evidence="1">
    <location>
        <begin position="6"/>
        <end position="52"/>
    </location>
</feature>
<sequence length="61" mass="6874">VITELDGRVHIEKYPDHCVFIMEGAERCDQGVYTVLVKNPAGEDRADITVKVVGEYVRLEP</sequence>
<dbReference type="InterPro" id="IPR036179">
    <property type="entry name" value="Ig-like_dom_sf"/>
</dbReference>
<organism evidence="2 3">
    <name type="scientific">Chiloscyllium punctatum</name>
    <name type="common">Brownbanded bambooshark</name>
    <name type="synonym">Hemiscyllium punctatum</name>
    <dbReference type="NCBI Taxonomy" id="137246"/>
    <lineage>
        <taxon>Eukaryota</taxon>
        <taxon>Metazoa</taxon>
        <taxon>Chordata</taxon>
        <taxon>Craniata</taxon>
        <taxon>Vertebrata</taxon>
        <taxon>Chondrichthyes</taxon>
        <taxon>Elasmobranchii</taxon>
        <taxon>Galeomorphii</taxon>
        <taxon>Galeoidea</taxon>
        <taxon>Orectolobiformes</taxon>
        <taxon>Hemiscylliidae</taxon>
        <taxon>Chiloscyllium</taxon>
    </lineage>
</organism>
<dbReference type="InterPro" id="IPR013783">
    <property type="entry name" value="Ig-like_fold"/>
</dbReference>
<dbReference type="Gene3D" id="2.60.40.10">
    <property type="entry name" value="Immunoglobulins"/>
    <property type="match status" value="1"/>
</dbReference>